<dbReference type="AlphaFoldDB" id="A0A917XTN1"/>
<reference evidence="2 3" key="1">
    <citation type="journal article" date="2014" name="Int. J. Syst. Evol. Microbiol.">
        <title>Complete genome sequence of Corynebacterium casei LMG S-19264T (=DSM 44701T), isolated from a smear-ripened cheese.</title>
        <authorList>
            <consortium name="US DOE Joint Genome Institute (JGI-PGF)"/>
            <person name="Walter F."/>
            <person name="Albersmeier A."/>
            <person name="Kalinowski J."/>
            <person name="Ruckert C."/>
        </authorList>
    </citation>
    <scope>NUCLEOTIDE SEQUENCE [LARGE SCALE GENOMIC DNA]</scope>
    <source>
        <strain evidence="2 3">CGMCC 4.7111</strain>
    </source>
</reference>
<dbReference type="EMBL" id="BMMM01000001">
    <property type="protein sequence ID" value="GGN50791.1"/>
    <property type="molecule type" value="Genomic_DNA"/>
</dbReference>
<feature type="region of interest" description="Disordered" evidence="1">
    <location>
        <begin position="39"/>
        <end position="81"/>
    </location>
</feature>
<keyword evidence="3" id="KW-1185">Reference proteome</keyword>
<feature type="compositionally biased region" description="Basic and acidic residues" evidence="1">
    <location>
        <begin position="39"/>
        <end position="61"/>
    </location>
</feature>
<proteinExistence type="predicted"/>
<gene>
    <name evidence="2" type="ORF">GCM10011579_005890</name>
</gene>
<evidence type="ECO:0000313" key="3">
    <source>
        <dbReference type="Proteomes" id="UP000600365"/>
    </source>
</evidence>
<accession>A0A917XTN1</accession>
<organism evidence="2 3">
    <name type="scientific">Streptomyces albiflavescens</name>
    <dbReference type="NCBI Taxonomy" id="1623582"/>
    <lineage>
        <taxon>Bacteria</taxon>
        <taxon>Bacillati</taxon>
        <taxon>Actinomycetota</taxon>
        <taxon>Actinomycetes</taxon>
        <taxon>Kitasatosporales</taxon>
        <taxon>Streptomycetaceae</taxon>
        <taxon>Streptomyces</taxon>
    </lineage>
</organism>
<sequence>MLSACRAEVLDGGPPARAKPSVGEELLGLLSGAARVRAGRRDAAEIHQKPPRAAEGERSPPTHEALPCPAFGGARWTPRAR</sequence>
<feature type="region of interest" description="Disordered" evidence="1">
    <location>
        <begin position="1"/>
        <end position="20"/>
    </location>
</feature>
<evidence type="ECO:0000256" key="1">
    <source>
        <dbReference type="SAM" id="MobiDB-lite"/>
    </source>
</evidence>
<dbReference type="Proteomes" id="UP000600365">
    <property type="component" value="Unassembled WGS sequence"/>
</dbReference>
<protein>
    <submittedName>
        <fullName evidence="2">Uncharacterized protein</fullName>
    </submittedName>
</protein>
<evidence type="ECO:0000313" key="2">
    <source>
        <dbReference type="EMBL" id="GGN50791.1"/>
    </source>
</evidence>
<comment type="caution">
    <text evidence="2">The sequence shown here is derived from an EMBL/GenBank/DDBJ whole genome shotgun (WGS) entry which is preliminary data.</text>
</comment>
<name>A0A917XTN1_9ACTN</name>